<reference evidence="2" key="1">
    <citation type="submission" date="2011-05" db="EMBL/GenBank/DDBJ databases">
        <authorList>
            <person name="Richards S.R."/>
            <person name="Qu J."/>
            <person name="Jiang H."/>
            <person name="Jhangiani S.N."/>
            <person name="Agravi P."/>
            <person name="Goodspeed R."/>
            <person name="Gross S."/>
            <person name="Mandapat C."/>
            <person name="Jackson L."/>
            <person name="Mathew T."/>
            <person name="Pu L."/>
            <person name="Thornton R."/>
            <person name="Saada N."/>
            <person name="Wilczek-Boney K.B."/>
            <person name="Lee S."/>
            <person name="Kovar C."/>
            <person name="Wu Y."/>
            <person name="Scherer S.E."/>
            <person name="Worley K.C."/>
            <person name="Muzny D.M."/>
            <person name="Gibbs R."/>
        </authorList>
    </citation>
    <scope>NUCLEOTIDE SEQUENCE</scope>
    <source>
        <strain evidence="2">Brora</strain>
    </source>
</reference>
<dbReference type="STRING" id="126957.T1IRB9"/>
<accession>T1IRB9</accession>
<organism evidence="1 2">
    <name type="scientific">Strigamia maritima</name>
    <name type="common">European centipede</name>
    <name type="synonym">Geophilus maritimus</name>
    <dbReference type="NCBI Taxonomy" id="126957"/>
    <lineage>
        <taxon>Eukaryota</taxon>
        <taxon>Metazoa</taxon>
        <taxon>Ecdysozoa</taxon>
        <taxon>Arthropoda</taxon>
        <taxon>Myriapoda</taxon>
        <taxon>Chilopoda</taxon>
        <taxon>Pleurostigmophora</taxon>
        <taxon>Geophilomorpha</taxon>
        <taxon>Linotaeniidae</taxon>
        <taxon>Strigamia</taxon>
    </lineage>
</organism>
<evidence type="ECO:0000313" key="1">
    <source>
        <dbReference type="EnsemblMetazoa" id="SMAR003605-PA"/>
    </source>
</evidence>
<evidence type="ECO:0000313" key="2">
    <source>
        <dbReference type="Proteomes" id="UP000014500"/>
    </source>
</evidence>
<reference evidence="1" key="2">
    <citation type="submission" date="2015-02" db="UniProtKB">
        <authorList>
            <consortium name="EnsemblMetazoa"/>
        </authorList>
    </citation>
    <scope>IDENTIFICATION</scope>
</reference>
<proteinExistence type="predicted"/>
<protein>
    <recommendedName>
        <fullName evidence="3">Retrotransposon Copia-like N-terminal domain-containing protein</fullName>
    </recommendedName>
</protein>
<dbReference type="Proteomes" id="UP000014500">
    <property type="component" value="Unassembled WGS sequence"/>
</dbReference>
<dbReference type="HOGENOM" id="CLU_046605_0_0_1"/>
<sequence length="283" mass="31782">MAERDSVLSFKKLNELNYVSWKRNLLACLASKGLIKIIDSKHAVVAGTTADIVLFETSQSKAGGIIYLGIEDKLNCLLDGLEDPAERWDKLAKTYELKSKARISRLLDEFHLAQMKEKESIILFLNRITQLARDLSLAGKTIPDDDITYRMTCTLPSHYQNVVSFMHRWEDAQFTAANVEKTLIEEFESLKSRELLGVNSDNNNEWIWDTGSGAHLCHDKTLFTELTIGKTYKMNAFAGAFDVKGIGTVCFNHMIGIANHRIGIANHRITLNKVGYAPSRSGI</sequence>
<dbReference type="PhylomeDB" id="T1IRB9"/>
<dbReference type="AlphaFoldDB" id="T1IRB9"/>
<evidence type="ECO:0008006" key="3">
    <source>
        <dbReference type="Google" id="ProtNLM"/>
    </source>
</evidence>
<dbReference type="EnsemblMetazoa" id="SMAR003605-RA">
    <property type="protein sequence ID" value="SMAR003605-PA"/>
    <property type="gene ID" value="SMAR003605"/>
</dbReference>
<dbReference type="EMBL" id="JH431350">
    <property type="status" value="NOT_ANNOTATED_CDS"/>
    <property type="molecule type" value="Genomic_DNA"/>
</dbReference>
<dbReference type="Pfam" id="PF14223">
    <property type="entry name" value="Retrotran_gag_2"/>
    <property type="match status" value="1"/>
</dbReference>
<dbReference type="eggNOG" id="ENOG502RVDW">
    <property type="taxonomic scope" value="Eukaryota"/>
</dbReference>
<name>T1IRB9_STRMM</name>
<keyword evidence="2" id="KW-1185">Reference proteome</keyword>
<dbReference type="PANTHER" id="PTHR47481">
    <property type="match status" value="1"/>
</dbReference>
<dbReference type="PANTHER" id="PTHR47481:SF22">
    <property type="entry name" value="RETROTRANSPOSON GAG DOMAIN-CONTAINING PROTEIN"/>
    <property type="match status" value="1"/>
</dbReference>